<evidence type="ECO:0000313" key="1">
    <source>
        <dbReference type="EMBL" id="PZA12835.1"/>
    </source>
</evidence>
<accession>A0A323UJH4</accession>
<dbReference type="AlphaFoldDB" id="A0A323UJH4"/>
<reference evidence="1 2" key="1">
    <citation type="submission" date="2018-06" db="EMBL/GenBank/DDBJ databases">
        <title>Draft Whole-Genome Sequence of the purple photosynthetic bacterium Rhodospeudomonas palustris XCP.</title>
        <authorList>
            <person name="Rayyan A."/>
            <person name="Meyer T.E."/>
            <person name="Kyndt J.A."/>
        </authorList>
    </citation>
    <scope>NUCLEOTIDE SEQUENCE [LARGE SCALE GENOMIC DNA]</scope>
    <source>
        <strain evidence="1 2">XCP</strain>
    </source>
</reference>
<dbReference type="EMBL" id="QKQS01000010">
    <property type="protein sequence ID" value="PZA12835.1"/>
    <property type="molecule type" value="Genomic_DNA"/>
</dbReference>
<sequence>MSVPENFDLLHTGEADIRRRSLAAIDASEDLSMHARMIEISMTVLTDFAQHHPHAEEDELVMQMLASRLFNSSAAALGLTLRGYYQGAVALMRDILETTFLMDYFWTWPEMVARWRGCDEKQRISEFPAAKIRIALDDRDGFTERGREQHYKLLCELGSHPSYRGFQMMISRPGNLVTVGPFFSEPMLGPVLYELAKVLVHAGSHIRLEERSIADYRLRLAFMDTQADWSDKFFRTKMDRSQIAEMRAVVDELERKGWKAP</sequence>
<organism evidence="1 2">
    <name type="scientific">Rhodopseudomonas palustris</name>
    <dbReference type="NCBI Taxonomy" id="1076"/>
    <lineage>
        <taxon>Bacteria</taxon>
        <taxon>Pseudomonadati</taxon>
        <taxon>Pseudomonadota</taxon>
        <taxon>Alphaproteobacteria</taxon>
        <taxon>Hyphomicrobiales</taxon>
        <taxon>Nitrobacteraceae</taxon>
        <taxon>Rhodopseudomonas</taxon>
    </lineage>
</organism>
<protein>
    <submittedName>
        <fullName evidence="1">Uncharacterized protein</fullName>
    </submittedName>
</protein>
<dbReference type="OrthoDB" id="4764643at2"/>
<name>A0A323UJH4_RHOPL</name>
<evidence type="ECO:0000313" key="2">
    <source>
        <dbReference type="Proteomes" id="UP000248134"/>
    </source>
</evidence>
<dbReference type="RefSeq" id="WP_110785204.1">
    <property type="nucleotide sequence ID" value="NZ_QKQS01000010.1"/>
</dbReference>
<gene>
    <name evidence="1" type="ORF">DNX69_06500</name>
</gene>
<comment type="caution">
    <text evidence="1">The sequence shown here is derived from an EMBL/GenBank/DDBJ whole genome shotgun (WGS) entry which is preliminary data.</text>
</comment>
<proteinExistence type="predicted"/>
<dbReference type="Proteomes" id="UP000248134">
    <property type="component" value="Unassembled WGS sequence"/>
</dbReference>